<organism evidence="3 4">
    <name type="scientific">Ruminococcus flavefaciens 007c</name>
    <dbReference type="NCBI Taxonomy" id="1341157"/>
    <lineage>
        <taxon>Bacteria</taxon>
        <taxon>Bacillati</taxon>
        <taxon>Bacillota</taxon>
        <taxon>Clostridia</taxon>
        <taxon>Eubacteriales</taxon>
        <taxon>Oscillospiraceae</taxon>
        <taxon>Ruminococcus</taxon>
    </lineage>
</organism>
<keyword evidence="4" id="KW-1185">Reference proteome</keyword>
<dbReference type="eggNOG" id="ENOG50325TT">
    <property type="taxonomic scope" value="Bacteria"/>
</dbReference>
<keyword evidence="2" id="KW-0732">Signal</keyword>
<feature type="compositionally biased region" description="Basic and acidic residues" evidence="1">
    <location>
        <begin position="41"/>
        <end position="78"/>
    </location>
</feature>
<reference evidence="3 4" key="1">
    <citation type="journal article" date="2014" name="PLoS ONE">
        <title>Rumen cellulosomics: divergent fiber-degrading strategies revealed by comparative genome-wide analysis of six ruminococcal strains.</title>
        <authorList>
            <person name="Dassa B."/>
            <person name="Borovok I."/>
            <person name="Ruimy-Israeli V."/>
            <person name="Lamed R."/>
            <person name="Flint H.J."/>
            <person name="Duncan S.H."/>
            <person name="Henrissat B."/>
            <person name="Coutinho P."/>
            <person name="Morrison M."/>
            <person name="Mosoni P."/>
            <person name="Yeoman C.J."/>
            <person name="White B.A."/>
            <person name="Bayer E.A."/>
        </authorList>
    </citation>
    <scope>NUCLEOTIDE SEQUENCE [LARGE SCALE GENOMIC DNA]</scope>
    <source>
        <strain evidence="3 4">007c</strain>
    </source>
</reference>
<dbReference type="PROSITE" id="PS51257">
    <property type="entry name" value="PROKAR_LIPOPROTEIN"/>
    <property type="match status" value="1"/>
</dbReference>
<accession>W7UMY4</accession>
<feature type="region of interest" description="Disordered" evidence="1">
    <location>
        <begin position="41"/>
        <end position="114"/>
    </location>
</feature>
<feature type="compositionally biased region" description="Basic and acidic residues" evidence="1">
    <location>
        <begin position="98"/>
        <end position="114"/>
    </location>
</feature>
<dbReference type="AlphaFoldDB" id="W7UMY4"/>
<comment type="caution">
    <text evidence="3">The sequence shown here is derived from an EMBL/GenBank/DDBJ whole genome shotgun (WGS) entry which is preliminary data.</text>
</comment>
<evidence type="ECO:0008006" key="5">
    <source>
        <dbReference type="Google" id="ProtNLM"/>
    </source>
</evidence>
<dbReference type="OrthoDB" id="1819369at2"/>
<evidence type="ECO:0000256" key="1">
    <source>
        <dbReference type="SAM" id="MobiDB-lite"/>
    </source>
</evidence>
<feature type="signal peptide" evidence="2">
    <location>
        <begin position="1"/>
        <end position="20"/>
    </location>
</feature>
<protein>
    <recommendedName>
        <fullName evidence="5">Lipoprotein</fullName>
    </recommendedName>
</protein>
<dbReference type="Proteomes" id="UP000019365">
    <property type="component" value="Unassembled WGS sequence"/>
</dbReference>
<evidence type="ECO:0000256" key="2">
    <source>
        <dbReference type="SAM" id="SignalP"/>
    </source>
</evidence>
<gene>
    <name evidence="3" type="ORF">RF007C_15155</name>
</gene>
<name>W7UMY4_RUMFL</name>
<evidence type="ECO:0000313" key="3">
    <source>
        <dbReference type="EMBL" id="EWM52949.1"/>
    </source>
</evidence>
<dbReference type="RefSeq" id="WP_037300104.1">
    <property type="nucleotide sequence ID" value="NZ_ATAX01000028.1"/>
</dbReference>
<evidence type="ECO:0000313" key="4">
    <source>
        <dbReference type="Proteomes" id="UP000019365"/>
    </source>
</evidence>
<sequence>MKKNIFACICVSALMCSALASCEVEFSTNNSDYSFGTDTEYAAKSEDKPQTRKAEEKPAETPKTTEKENTETTEKPQETAKAQAKTKILEFSKSPSIKSEEKEEKKTSSKHTSDANKLMDALNIIDLVDGGATVDTDSDDVITEGIYSYSRVTDTRFWDIDDVISFVTGHITGDLLYKYNELYVGDVPMFKEFDGKLYYLFGARGCGFNYTGDPVITYEDDSSFTFTVPVDNFGEVQTFTVNAVKEDGKWKASSYSFS</sequence>
<dbReference type="PATRIC" id="fig|1341157.4.peg.2427"/>
<dbReference type="EMBL" id="ATAX01000028">
    <property type="protein sequence ID" value="EWM52949.1"/>
    <property type="molecule type" value="Genomic_DNA"/>
</dbReference>
<feature type="chain" id="PRO_5004904494" description="Lipoprotein" evidence="2">
    <location>
        <begin position="21"/>
        <end position="258"/>
    </location>
</feature>
<proteinExistence type="predicted"/>